<proteinExistence type="predicted"/>
<comment type="subcellular location">
    <subcellularLocation>
        <location evidence="1">Cell membrane</location>
        <topology evidence="1">Multi-pass membrane protein</topology>
    </subcellularLocation>
</comment>
<keyword evidence="2" id="KW-1003">Cell membrane</keyword>
<dbReference type="InterPro" id="IPR038766">
    <property type="entry name" value="Membrane_comp_ABC_pdt"/>
</dbReference>
<name>A0A5C4V499_9ACTN</name>
<feature type="transmembrane region" description="Helical" evidence="6">
    <location>
        <begin position="442"/>
        <end position="465"/>
    </location>
</feature>
<dbReference type="OrthoDB" id="3405625at2"/>
<evidence type="ECO:0000256" key="5">
    <source>
        <dbReference type="ARBA" id="ARBA00023136"/>
    </source>
</evidence>
<evidence type="ECO:0000313" key="9">
    <source>
        <dbReference type="Proteomes" id="UP000311713"/>
    </source>
</evidence>
<evidence type="ECO:0000256" key="3">
    <source>
        <dbReference type="ARBA" id="ARBA00022692"/>
    </source>
</evidence>
<feature type="domain" description="ABC3 transporter permease C-terminal" evidence="7">
    <location>
        <begin position="322"/>
        <end position="425"/>
    </location>
</feature>
<dbReference type="PANTHER" id="PTHR30287">
    <property type="entry name" value="MEMBRANE COMPONENT OF PREDICTED ABC SUPERFAMILY METABOLITE UPTAKE TRANSPORTER"/>
    <property type="match status" value="1"/>
</dbReference>
<dbReference type="AlphaFoldDB" id="A0A5C4V499"/>
<evidence type="ECO:0000256" key="2">
    <source>
        <dbReference type="ARBA" id="ARBA00022475"/>
    </source>
</evidence>
<dbReference type="RefSeq" id="WP_139644724.1">
    <property type="nucleotide sequence ID" value="NZ_BAAAZS010000003.1"/>
</dbReference>
<feature type="transmembrane region" description="Helical" evidence="6">
    <location>
        <begin position="518"/>
        <end position="540"/>
    </location>
</feature>
<gene>
    <name evidence="8" type="ORF">FH715_13195</name>
</gene>
<keyword evidence="4 6" id="KW-1133">Transmembrane helix</keyword>
<evidence type="ECO:0000313" key="8">
    <source>
        <dbReference type="EMBL" id="TNM30296.1"/>
    </source>
</evidence>
<protein>
    <submittedName>
        <fullName evidence="8">FtsX-like permease family protein</fullName>
    </submittedName>
</protein>
<dbReference type="InterPro" id="IPR003838">
    <property type="entry name" value="ABC3_permease_C"/>
</dbReference>
<evidence type="ECO:0000259" key="7">
    <source>
        <dbReference type="Pfam" id="PF02687"/>
    </source>
</evidence>
<keyword evidence="3 6" id="KW-0812">Transmembrane</keyword>
<organism evidence="8 9">
    <name type="scientific">Streptomyces sedi</name>
    <dbReference type="NCBI Taxonomy" id="555059"/>
    <lineage>
        <taxon>Bacteria</taxon>
        <taxon>Bacillati</taxon>
        <taxon>Actinomycetota</taxon>
        <taxon>Actinomycetes</taxon>
        <taxon>Kitasatosporales</taxon>
        <taxon>Streptomycetaceae</taxon>
        <taxon>Streptomyces</taxon>
    </lineage>
</organism>
<evidence type="ECO:0000256" key="4">
    <source>
        <dbReference type="ARBA" id="ARBA00022989"/>
    </source>
</evidence>
<feature type="transmembrane region" description="Helical" evidence="6">
    <location>
        <begin position="396"/>
        <end position="421"/>
    </location>
</feature>
<feature type="transmembrane region" description="Helical" evidence="6">
    <location>
        <begin position="860"/>
        <end position="881"/>
    </location>
</feature>
<dbReference type="Pfam" id="PF02687">
    <property type="entry name" value="FtsX"/>
    <property type="match status" value="1"/>
</dbReference>
<feature type="transmembrane region" description="Helical" evidence="6">
    <location>
        <begin position="916"/>
        <end position="937"/>
    </location>
</feature>
<dbReference type="PANTHER" id="PTHR30287:SF2">
    <property type="entry name" value="BLL1001 PROTEIN"/>
    <property type="match status" value="1"/>
</dbReference>
<feature type="transmembrane region" description="Helical" evidence="6">
    <location>
        <begin position="301"/>
        <end position="328"/>
    </location>
</feature>
<evidence type="ECO:0000256" key="1">
    <source>
        <dbReference type="ARBA" id="ARBA00004651"/>
    </source>
</evidence>
<dbReference type="EMBL" id="VDGT01000008">
    <property type="protein sequence ID" value="TNM30296.1"/>
    <property type="molecule type" value="Genomic_DNA"/>
</dbReference>
<feature type="transmembrane region" description="Helical" evidence="6">
    <location>
        <begin position="471"/>
        <end position="497"/>
    </location>
</feature>
<reference evidence="8 9" key="1">
    <citation type="submission" date="2019-06" db="EMBL/GenBank/DDBJ databases">
        <title>Draft genome of Streptomyces sedi sp. JCM16909.</title>
        <authorList>
            <person name="Klykleung N."/>
            <person name="Tanasupawat S."/>
            <person name="Kudo T."/>
            <person name="Yuki M."/>
            <person name="Ohkuma M."/>
        </authorList>
    </citation>
    <scope>NUCLEOTIDE SEQUENCE [LARGE SCALE GENOMIC DNA]</scope>
    <source>
        <strain evidence="8 9">JCM 16909</strain>
    </source>
</reference>
<feature type="transmembrane region" description="Helical" evidence="6">
    <location>
        <begin position="349"/>
        <end position="376"/>
    </location>
</feature>
<dbReference type="Proteomes" id="UP000311713">
    <property type="component" value="Unassembled WGS sequence"/>
</dbReference>
<sequence length="949" mass="98803">MKAGSTWRLALRVARRDAMRAKGRSALVVAMIALPIVGAVGADLAVRSGNLSVADKVERSIGQADASYELTGSDPIVQDFEGRWTTLDTGDDPESISAEAPEVLWETPEELLALAEEVLPEGSSALFERQDWQRATTAHGVDDAEVVETDPNHPLAEGKRTLLDGEWPETDDEVVASSEFLSGSGLSLGDEVTVNAWGEPLDEGTVFTLVGEYEAPSKLHVSELIVQPGAMNDTANGWAVGKLLVDVPGDTGVDWELTEQANEAGFAVFSRELHLNPPPESVLAPEALSLNSGSGVDSSGVAVAVVAVSLVILEVCLLAGPAFAVGARRSRRQLGLVGANGGERHQMRAIMLASGLVLGAMAAVIGLVGGIALVMLTKPLLEGQMGARFGDWDFRWLELGGIAAFAVLIGLMAAVIPAYNAARTPVLSSLTGRRGVRHSSRVLPLVGGCMMLFGTSLALLGGLLLGETIPVAAGAVIAELGLVACTPMLVGAFGRLARWLPLTPRLALRDAARNRGRTAPAVAAVLAAVAGTVAVATVTVSDEAEMRSEYEAQLPDGNAAIMSYDDTSSLDQARTAAERELRVNERQDMAKAVPGPLHCETIDDGWSSWTYCGEVGPLPAGGAECPAYAEGADAMTAEERRSSLSSPLCDGGGGVAGGISEPVMVLEPEALALLGLDEPGATEALAEGKALVAHEDLLDGPDNVSLGVWTEESYEDSNDLALPVETPQKEVSLPAHVLEDGGNAPLVIITPETATASGFATLDRGTVYGLDETPGESAQQAVDADIELLGGSVVFEVEDGPKEKNSLALLVLALFATIITIGAAGIATGLAQADAAADLSTLSAVGATPRLRRALSGLQCGLIAAMGVLLGAVSGLVPALGLRLVEHRANLDSWQPLWDAGETAMPRPEMFIELPWMTFLQLIVVVPLVAWLLAALLTRSRVPLARRVG</sequence>
<dbReference type="GO" id="GO:0005886">
    <property type="term" value="C:plasma membrane"/>
    <property type="evidence" value="ECO:0007669"/>
    <property type="project" value="UniProtKB-SubCell"/>
</dbReference>
<feature type="transmembrane region" description="Helical" evidence="6">
    <location>
        <begin position="807"/>
        <end position="831"/>
    </location>
</feature>
<keyword evidence="9" id="KW-1185">Reference proteome</keyword>
<evidence type="ECO:0000256" key="6">
    <source>
        <dbReference type="SAM" id="Phobius"/>
    </source>
</evidence>
<keyword evidence="5 6" id="KW-0472">Membrane</keyword>
<comment type="caution">
    <text evidence="8">The sequence shown here is derived from an EMBL/GenBank/DDBJ whole genome shotgun (WGS) entry which is preliminary data.</text>
</comment>
<accession>A0A5C4V499</accession>